<gene>
    <name evidence="1" type="ORF">Pr1d_14340</name>
</gene>
<accession>A0A5B9QJ08</accession>
<dbReference type="AlphaFoldDB" id="A0A5B9QJ08"/>
<dbReference type="RefSeq" id="WP_148072845.1">
    <property type="nucleotide sequence ID" value="NZ_CP042913.1"/>
</dbReference>
<name>A0A5B9QJ08_9BACT</name>
<dbReference type="Proteomes" id="UP000323917">
    <property type="component" value="Chromosome"/>
</dbReference>
<sequence length="232" mass="25383">MKLLNPARLAICTLIVCVLLYFFPLFRISKLGSSPTSALDSKARSVLDTASPKKLSSPDVTTYIEKLWTDRLPEAAGNAASVDEVLAMAAADPARARQEYGREVGLGGPTFFFLRGRGRIESVDQDECLVIIEGQSQPIVLEIGILLGNAVRDATGLVNVGEFPNSQEFNRLSAELNERCESQVIRPVRDFLVVGTHVKFVGCGEVRNNKDFDPLKLIPVQLTVLNPAEQIE</sequence>
<keyword evidence="2" id="KW-1185">Reference proteome</keyword>
<dbReference type="Gene3D" id="1.10.10.1260">
    <property type="entry name" value="Envelope glycoprotein gp160, DUF2291, helical domain"/>
    <property type="match status" value="1"/>
</dbReference>
<organism evidence="1 2">
    <name type="scientific">Bythopirellula goksoeyrii</name>
    <dbReference type="NCBI Taxonomy" id="1400387"/>
    <lineage>
        <taxon>Bacteria</taxon>
        <taxon>Pseudomonadati</taxon>
        <taxon>Planctomycetota</taxon>
        <taxon>Planctomycetia</taxon>
        <taxon>Pirellulales</taxon>
        <taxon>Lacipirellulaceae</taxon>
        <taxon>Bythopirellula</taxon>
    </lineage>
</organism>
<protein>
    <recommendedName>
        <fullName evidence="3">Periplasmic lipoprotein</fullName>
    </recommendedName>
</protein>
<proteinExistence type="predicted"/>
<dbReference type="SUPFAM" id="SSF141318">
    <property type="entry name" value="TM0957-like"/>
    <property type="match status" value="1"/>
</dbReference>
<evidence type="ECO:0008006" key="3">
    <source>
        <dbReference type="Google" id="ProtNLM"/>
    </source>
</evidence>
<evidence type="ECO:0000313" key="2">
    <source>
        <dbReference type="Proteomes" id="UP000323917"/>
    </source>
</evidence>
<reference evidence="1 2" key="1">
    <citation type="submission" date="2019-08" db="EMBL/GenBank/DDBJ databases">
        <title>Deep-cultivation of Planctomycetes and their phenomic and genomic characterization uncovers novel biology.</title>
        <authorList>
            <person name="Wiegand S."/>
            <person name="Jogler M."/>
            <person name="Boedeker C."/>
            <person name="Pinto D."/>
            <person name="Vollmers J."/>
            <person name="Rivas-Marin E."/>
            <person name="Kohn T."/>
            <person name="Peeters S.H."/>
            <person name="Heuer A."/>
            <person name="Rast P."/>
            <person name="Oberbeckmann S."/>
            <person name="Bunk B."/>
            <person name="Jeske O."/>
            <person name="Meyerdierks A."/>
            <person name="Storesund J.E."/>
            <person name="Kallscheuer N."/>
            <person name="Luecker S."/>
            <person name="Lage O.M."/>
            <person name="Pohl T."/>
            <person name="Merkel B.J."/>
            <person name="Hornburger P."/>
            <person name="Mueller R.-W."/>
            <person name="Bruemmer F."/>
            <person name="Labrenz M."/>
            <person name="Spormann A.M."/>
            <person name="Op den Camp H."/>
            <person name="Overmann J."/>
            <person name="Amann R."/>
            <person name="Jetten M.S.M."/>
            <person name="Mascher T."/>
            <person name="Medema M.H."/>
            <person name="Devos D.P."/>
            <person name="Kaster A.-K."/>
            <person name="Ovreas L."/>
            <person name="Rohde M."/>
            <person name="Galperin M.Y."/>
            <person name="Jogler C."/>
        </authorList>
    </citation>
    <scope>NUCLEOTIDE SEQUENCE [LARGE SCALE GENOMIC DNA]</scope>
    <source>
        <strain evidence="1 2">Pr1d</strain>
    </source>
</reference>
<dbReference type="Gene3D" id="2.40.50.420">
    <property type="entry name" value="Envelope glycoprotein gp160, DUF2291, alpha/beta domain"/>
    <property type="match status" value="1"/>
</dbReference>
<dbReference type="InterPro" id="IPR036215">
    <property type="entry name" value="TM0957-like_sf"/>
</dbReference>
<dbReference type="OrthoDB" id="285290at2"/>
<dbReference type="Pfam" id="PF10054">
    <property type="entry name" value="DUF2291"/>
    <property type="match status" value="1"/>
</dbReference>
<dbReference type="InterPro" id="IPR014582">
    <property type="entry name" value="UCP033535_lipo"/>
</dbReference>
<evidence type="ECO:0000313" key="1">
    <source>
        <dbReference type="EMBL" id="QEG34161.1"/>
    </source>
</evidence>
<dbReference type="EMBL" id="CP042913">
    <property type="protein sequence ID" value="QEG34161.1"/>
    <property type="molecule type" value="Genomic_DNA"/>
</dbReference>
<dbReference type="KEGG" id="bgok:Pr1d_14340"/>